<evidence type="ECO:0000256" key="4">
    <source>
        <dbReference type="ARBA" id="ARBA00023163"/>
    </source>
</evidence>
<dbReference type="PANTHER" id="PTHR30126:SF39">
    <property type="entry name" value="HTH-TYPE TRANSCRIPTIONAL REGULATOR CYSL"/>
    <property type="match status" value="1"/>
</dbReference>
<dbReference type="Gene3D" id="3.40.190.10">
    <property type="entry name" value="Periplasmic binding protein-like II"/>
    <property type="match status" value="2"/>
</dbReference>
<keyword evidence="4" id="KW-0804">Transcription</keyword>
<evidence type="ECO:0000256" key="1">
    <source>
        <dbReference type="ARBA" id="ARBA00009437"/>
    </source>
</evidence>
<dbReference type="SUPFAM" id="SSF53850">
    <property type="entry name" value="Periplasmic binding protein-like II"/>
    <property type="match status" value="1"/>
</dbReference>
<accession>A0A942T9E9</accession>
<dbReference type="SUPFAM" id="SSF46785">
    <property type="entry name" value="Winged helix' DNA-binding domain"/>
    <property type="match status" value="1"/>
</dbReference>
<dbReference type="InterPro" id="IPR036388">
    <property type="entry name" value="WH-like_DNA-bd_sf"/>
</dbReference>
<evidence type="ECO:0000256" key="3">
    <source>
        <dbReference type="ARBA" id="ARBA00023125"/>
    </source>
</evidence>
<dbReference type="GO" id="GO:0000976">
    <property type="term" value="F:transcription cis-regulatory region binding"/>
    <property type="evidence" value="ECO:0007669"/>
    <property type="project" value="TreeGrafter"/>
</dbReference>
<dbReference type="AlphaFoldDB" id="A0A942T9E9"/>
<dbReference type="Pfam" id="PF00126">
    <property type="entry name" value="HTH_1"/>
    <property type="match status" value="1"/>
</dbReference>
<dbReference type="InterPro" id="IPR005119">
    <property type="entry name" value="LysR_subst-bd"/>
</dbReference>
<comment type="similarity">
    <text evidence="1">Belongs to the LysR transcriptional regulatory family.</text>
</comment>
<sequence length="300" mass="31070">MTAIDLDAMRVIAAVARAGSIAGAATVVGTTPQAVSARLRGAERALGLHLFDRTTAGTVATATGHDVAAWAAEVLEAADRFEERTEQLRAPRPGTVRVAASLTIAEHLAPAWMVETAETTADRVELAAMNSVEVCAAVRARDVDLGFVESTAVPGDLASTLVARDELVLVAAPGSTVGTAGGLTLAELAATPLVTREEGSGTRSSFEHLCHAHGVATVAEPVRVVATTAGVRAAVAAGVGPAVLSTLAVRDDLALGRLRRIRVTDARLVRPLTAVWRRDRELGAAAARFVETARRTARDT</sequence>
<evidence type="ECO:0000259" key="5">
    <source>
        <dbReference type="PROSITE" id="PS50931"/>
    </source>
</evidence>
<keyword evidence="2" id="KW-0805">Transcription regulation</keyword>
<evidence type="ECO:0000313" key="6">
    <source>
        <dbReference type="EMBL" id="MBS4187588.1"/>
    </source>
</evidence>
<dbReference type="Pfam" id="PF03466">
    <property type="entry name" value="LysR_substrate"/>
    <property type="match status" value="1"/>
</dbReference>
<dbReference type="GO" id="GO:0003700">
    <property type="term" value="F:DNA-binding transcription factor activity"/>
    <property type="evidence" value="ECO:0007669"/>
    <property type="project" value="InterPro"/>
</dbReference>
<dbReference type="PROSITE" id="PS50931">
    <property type="entry name" value="HTH_LYSR"/>
    <property type="match status" value="1"/>
</dbReference>
<comment type="caution">
    <text evidence="6">The sequence shown here is derived from an EMBL/GenBank/DDBJ whole genome shotgun (WGS) entry which is preliminary data.</text>
</comment>
<dbReference type="InterPro" id="IPR000847">
    <property type="entry name" value="LysR_HTH_N"/>
</dbReference>
<dbReference type="PANTHER" id="PTHR30126">
    <property type="entry name" value="HTH-TYPE TRANSCRIPTIONAL REGULATOR"/>
    <property type="match status" value="1"/>
</dbReference>
<organism evidence="6">
    <name type="scientific">Neobacillus citreus</name>
    <dbReference type="NCBI Taxonomy" id="2833578"/>
    <lineage>
        <taxon>Bacteria</taxon>
        <taxon>Bacillati</taxon>
        <taxon>Bacillota</taxon>
        <taxon>Bacilli</taxon>
        <taxon>Bacillales</taxon>
        <taxon>Bacillaceae</taxon>
        <taxon>Neobacillus</taxon>
    </lineage>
</organism>
<evidence type="ECO:0000256" key="2">
    <source>
        <dbReference type="ARBA" id="ARBA00023015"/>
    </source>
</evidence>
<dbReference type="Gene3D" id="1.10.10.10">
    <property type="entry name" value="Winged helix-like DNA-binding domain superfamily/Winged helix DNA-binding domain"/>
    <property type="match status" value="1"/>
</dbReference>
<gene>
    <name evidence="6" type="ORF">KHB02_40135</name>
</gene>
<protein>
    <submittedName>
        <fullName evidence="6">LysR family transcriptional regulator</fullName>
    </submittedName>
</protein>
<dbReference type="EMBL" id="JAGYPE010000008">
    <property type="protein sequence ID" value="MBS4187588.1"/>
    <property type="molecule type" value="Genomic_DNA"/>
</dbReference>
<dbReference type="InterPro" id="IPR036390">
    <property type="entry name" value="WH_DNA-bd_sf"/>
</dbReference>
<keyword evidence="3" id="KW-0238">DNA-binding</keyword>
<name>A0A942T9E9_9BACI</name>
<proteinExistence type="inferred from homology"/>
<feature type="domain" description="HTH lysR-type" evidence="5">
    <location>
        <begin position="4"/>
        <end position="61"/>
    </location>
</feature>
<reference evidence="6" key="1">
    <citation type="submission" date="2021-05" db="EMBL/GenBank/DDBJ databases">
        <title>Novel Bacillus species.</title>
        <authorList>
            <person name="Liu G."/>
        </authorList>
    </citation>
    <scope>NUCLEOTIDE SEQUENCE</scope>
    <source>
        <strain evidence="6">FJAT-50051</strain>
    </source>
</reference>